<comment type="caution">
    <text evidence="2">The sequence shown here is derived from an EMBL/GenBank/DDBJ whole genome shotgun (WGS) entry which is preliminary data.</text>
</comment>
<feature type="region of interest" description="Disordered" evidence="1">
    <location>
        <begin position="292"/>
        <end position="312"/>
    </location>
</feature>
<dbReference type="SUPFAM" id="SSF50969">
    <property type="entry name" value="YVTN repeat-like/Quinoprotein amine dehydrogenase"/>
    <property type="match status" value="1"/>
</dbReference>
<evidence type="ECO:0000313" key="3">
    <source>
        <dbReference type="Proteomes" id="UP000269198"/>
    </source>
</evidence>
<dbReference type="Gene3D" id="2.130.10.10">
    <property type="entry name" value="YVTN repeat-like/Quinoprotein amine dehydrogenase"/>
    <property type="match status" value="1"/>
</dbReference>
<gene>
    <name evidence="2" type="ORF">EFW17_21985</name>
</gene>
<dbReference type="RefSeq" id="WP_123203344.1">
    <property type="nucleotide sequence ID" value="NZ_RJMB01000032.1"/>
</dbReference>
<evidence type="ECO:0000256" key="1">
    <source>
        <dbReference type="SAM" id="MobiDB-lite"/>
    </source>
</evidence>
<dbReference type="OrthoDB" id="3414092at2"/>
<dbReference type="Proteomes" id="UP000269198">
    <property type="component" value="Unassembled WGS sequence"/>
</dbReference>
<evidence type="ECO:0008006" key="4">
    <source>
        <dbReference type="Google" id="ProtNLM"/>
    </source>
</evidence>
<name>A0A3N0E1G0_9ACTN</name>
<keyword evidence="3" id="KW-1185">Reference proteome</keyword>
<dbReference type="EMBL" id="RJMB01000032">
    <property type="protein sequence ID" value="RNL81593.1"/>
    <property type="molecule type" value="Genomic_DNA"/>
</dbReference>
<reference evidence="2 3" key="1">
    <citation type="submission" date="2018-11" db="EMBL/GenBank/DDBJ databases">
        <title>The genome draft of YIM 96095.</title>
        <authorList>
            <person name="Tang S.-K."/>
            <person name="Chunyu W.-X."/>
            <person name="Feng Y.-Z."/>
        </authorList>
    </citation>
    <scope>NUCLEOTIDE SEQUENCE [LARGE SCALE GENOMIC DNA]</scope>
    <source>
        <strain evidence="2 3">YIM 96095</strain>
    </source>
</reference>
<organism evidence="2 3">
    <name type="scientific">Halostreptopolyspora alba</name>
    <dbReference type="NCBI Taxonomy" id="2487137"/>
    <lineage>
        <taxon>Bacteria</taxon>
        <taxon>Bacillati</taxon>
        <taxon>Actinomycetota</taxon>
        <taxon>Actinomycetes</taxon>
        <taxon>Streptosporangiales</taxon>
        <taxon>Nocardiopsidaceae</taxon>
        <taxon>Halostreptopolyspora</taxon>
    </lineage>
</organism>
<evidence type="ECO:0000313" key="2">
    <source>
        <dbReference type="EMBL" id="RNL81593.1"/>
    </source>
</evidence>
<sequence length="333" mass="36310">MPTAQLVTTYHRVPAHLLARTQTVQWGYGVVASSTALDIYDLRADSLVRSVARPVPRHPEDHSHEAVSPDLSTVVVVGGRELWALDTEDGTVLWRYPVGPLHTDIEGEVSVHFSADGHLVWAVLGTPADPDQRAPEGANESDEWVALDAATGRVLDRYLWINQHPAQIPHPDGTHMLLVHSEWVGAARLDATTGGIRLLSLEVAGDLRHLNDVSPDGSYLTTGELNEALYRCSFPDGGELARFDRGDHAAHLTPPATFIDADTVLVPMEPDSDEEPASPHFAFDAADLRPLGPVAYPESPSGSPDWQEQGLGDGTWLTAESVEGPLLRWRMRH</sequence>
<dbReference type="AlphaFoldDB" id="A0A3N0E1G0"/>
<protein>
    <recommendedName>
        <fullName evidence="4">WD40 repeat domain-containing protein</fullName>
    </recommendedName>
</protein>
<proteinExistence type="predicted"/>
<dbReference type="InterPro" id="IPR011044">
    <property type="entry name" value="Quino_amine_DH_bsu"/>
</dbReference>
<accession>A0A3N0E1G0</accession>
<dbReference type="InterPro" id="IPR015943">
    <property type="entry name" value="WD40/YVTN_repeat-like_dom_sf"/>
</dbReference>